<name>A0ACC0PS38_RHOML</name>
<dbReference type="Proteomes" id="UP001062846">
    <property type="component" value="Chromosome 2"/>
</dbReference>
<protein>
    <submittedName>
        <fullName evidence="1">Uncharacterized protein</fullName>
    </submittedName>
</protein>
<sequence>MWVYYVSVCVLCANENPVRRNHCEDTRKIGAAEPRLGVWLGNPRRGANAMICVPIGTRRGGTIVRILGIPARQNRGWLMVLPLVTLTYYIVGDAGIMCQIL</sequence>
<organism evidence="1 2">
    <name type="scientific">Rhododendron molle</name>
    <name type="common">Chinese azalea</name>
    <name type="synonym">Azalea mollis</name>
    <dbReference type="NCBI Taxonomy" id="49168"/>
    <lineage>
        <taxon>Eukaryota</taxon>
        <taxon>Viridiplantae</taxon>
        <taxon>Streptophyta</taxon>
        <taxon>Embryophyta</taxon>
        <taxon>Tracheophyta</taxon>
        <taxon>Spermatophyta</taxon>
        <taxon>Magnoliopsida</taxon>
        <taxon>eudicotyledons</taxon>
        <taxon>Gunneridae</taxon>
        <taxon>Pentapetalae</taxon>
        <taxon>asterids</taxon>
        <taxon>Ericales</taxon>
        <taxon>Ericaceae</taxon>
        <taxon>Ericoideae</taxon>
        <taxon>Rhodoreae</taxon>
        <taxon>Rhododendron</taxon>
    </lineage>
</organism>
<reference evidence="1" key="1">
    <citation type="submission" date="2022-02" db="EMBL/GenBank/DDBJ databases">
        <title>Plant Genome Project.</title>
        <authorList>
            <person name="Zhang R.-G."/>
        </authorList>
    </citation>
    <scope>NUCLEOTIDE SEQUENCE</scope>
    <source>
        <strain evidence="1">AT1</strain>
    </source>
</reference>
<accession>A0ACC0PS38</accession>
<proteinExistence type="predicted"/>
<evidence type="ECO:0000313" key="2">
    <source>
        <dbReference type="Proteomes" id="UP001062846"/>
    </source>
</evidence>
<gene>
    <name evidence="1" type="ORF">RHMOL_Rhmol02G0153100</name>
</gene>
<comment type="caution">
    <text evidence="1">The sequence shown here is derived from an EMBL/GenBank/DDBJ whole genome shotgun (WGS) entry which is preliminary data.</text>
</comment>
<dbReference type="EMBL" id="CM046389">
    <property type="protein sequence ID" value="KAI8567842.1"/>
    <property type="molecule type" value="Genomic_DNA"/>
</dbReference>
<evidence type="ECO:0000313" key="1">
    <source>
        <dbReference type="EMBL" id="KAI8567842.1"/>
    </source>
</evidence>
<keyword evidence="2" id="KW-1185">Reference proteome</keyword>